<dbReference type="Gene3D" id="1.25.40.280">
    <property type="entry name" value="alix/aip1 like domains"/>
    <property type="match status" value="1"/>
</dbReference>
<keyword evidence="6" id="KW-1185">Reference proteome</keyword>
<dbReference type="PANTHER" id="PTHR40463:SF1">
    <property type="entry name" value="PH-RESPONSE REGULATOR PROTEIN PALC"/>
    <property type="match status" value="1"/>
</dbReference>
<dbReference type="GeneID" id="89922735"/>
<dbReference type="InterPro" id="IPR038499">
    <property type="entry name" value="BRO1_sf"/>
</dbReference>
<dbReference type="EMBL" id="JAVRRT010000002">
    <property type="protein sequence ID" value="KAK5174307.1"/>
    <property type="molecule type" value="Genomic_DNA"/>
</dbReference>
<dbReference type="InterPro" id="IPR004328">
    <property type="entry name" value="BRO1_dom"/>
</dbReference>
<dbReference type="SMART" id="SM01041">
    <property type="entry name" value="BRO1"/>
    <property type="match status" value="1"/>
</dbReference>
<feature type="region of interest" description="Disordered" evidence="3">
    <location>
        <begin position="431"/>
        <end position="478"/>
    </location>
</feature>
<accession>A0AAV9PPR5</accession>
<dbReference type="Proteomes" id="UP001337655">
    <property type="component" value="Unassembled WGS sequence"/>
</dbReference>
<sequence>MPFPFALPTTSSVLLSDCFSSVTHPSLPLQATTKRSVLKDTLKKHKRLPAQSRSSHLSIVQDALTNYIPYLLALNTASSFRDVGTERVDVDVVKPLEVEWRTPLTAALPGREAPRPKLTGIHNEIAFTFSTLAHVHVLLARSQLGFLHGSPSLSQDQRTTALATAMKHLLEAHSILKYLLSVPSVSASKESPIDVQPSTISALASLALAEATLTVVSKDDPYAAAVADDRDETNRDWMFKAPTIPKVRAHLFARICLAAAEHASQACGLLTGNTAGKVDEDLSKYANDLRRTARAKSIRFLAIDTELSGNTGEGLAWLRGAKKELGLAVELEDGKRKGFRGLKQSWQEKREDRRIEKGGEWGMDAGRLEEARVVEMLEAKWDRENSAVNVQTVPPFEPLLARLPTGREYHTPQAYEPPTLDAYILTQLRAPPDPEDLAFRGDEEDSGGEERFRRGDPPGAFPGAGLDYERSATSSSYY</sequence>
<feature type="domain" description="BRO1" evidence="4">
    <location>
        <begin position="1"/>
        <end position="258"/>
    </location>
</feature>
<dbReference type="PROSITE" id="PS51180">
    <property type="entry name" value="BRO1"/>
    <property type="match status" value="1"/>
</dbReference>
<dbReference type="RefSeq" id="XP_064662976.1">
    <property type="nucleotide sequence ID" value="XM_064798649.1"/>
</dbReference>
<reference evidence="5 6" key="1">
    <citation type="submission" date="2023-08" db="EMBL/GenBank/DDBJ databases">
        <title>Black Yeasts Isolated from many extreme environments.</title>
        <authorList>
            <person name="Coleine C."/>
            <person name="Stajich J.E."/>
            <person name="Selbmann L."/>
        </authorList>
    </citation>
    <scope>NUCLEOTIDE SEQUENCE [LARGE SCALE GENOMIC DNA]</scope>
    <source>
        <strain evidence="5 6">CCFEE 5935</strain>
    </source>
</reference>
<name>A0AAV9PPR5_9PEZI</name>
<dbReference type="GO" id="GO:0005886">
    <property type="term" value="C:plasma membrane"/>
    <property type="evidence" value="ECO:0007669"/>
    <property type="project" value="TreeGrafter"/>
</dbReference>
<dbReference type="InterPro" id="IPR037505">
    <property type="entry name" value="pH-resp_palC"/>
</dbReference>
<evidence type="ECO:0000313" key="5">
    <source>
        <dbReference type="EMBL" id="KAK5174307.1"/>
    </source>
</evidence>
<dbReference type="PANTHER" id="PTHR40463">
    <property type="entry name" value="PH-RESPONSE REGULATOR PROTEIN PALC"/>
    <property type="match status" value="1"/>
</dbReference>
<evidence type="ECO:0000256" key="2">
    <source>
        <dbReference type="ARBA" id="ARBA00022193"/>
    </source>
</evidence>
<gene>
    <name evidence="5" type="ORF">LTR77_001387</name>
</gene>
<protein>
    <recommendedName>
        <fullName evidence="2">pH-response regulator protein palC</fullName>
    </recommendedName>
</protein>
<evidence type="ECO:0000313" key="6">
    <source>
        <dbReference type="Proteomes" id="UP001337655"/>
    </source>
</evidence>
<evidence type="ECO:0000256" key="3">
    <source>
        <dbReference type="SAM" id="MobiDB-lite"/>
    </source>
</evidence>
<comment type="similarity">
    <text evidence="1">Belongs to the palC family.</text>
</comment>
<proteinExistence type="inferred from homology"/>
<organism evidence="5 6">
    <name type="scientific">Saxophila tyrrhenica</name>
    <dbReference type="NCBI Taxonomy" id="1690608"/>
    <lineage>
        <taxon>Eukaryota</taxon>
        <taxon>Fungi</taxon>
        <taxon>Dikarya</taxon>
        <taxon>Ascomycota</taxon>
        <taxon>Pezizomycotina</taxon>
        <taxon>Dothideomycetes</taxon>
        <taxon>Dothideomycetidae</taxon>
        <taxon>Mycosphaerellales</taxon>
        <taxon>Extremaceae</taxon>
        <taxon>Saxophila</taxon>
    </lineage>
</organism>
<comment type="caution">
    <text evidence="5">The sequence shown here is derived from an EMBL/GenBank/DDBJ whole genome shotgun (WGS) entry which is preliminary data.</text>
</comment>
<dbReference type="AlphaFoldDB" id="A0AAV9PPR5"/>
<evidence type="ECO:0000259" key="4">
    <source>
        <dbReference type="PROSITE" id="PS51180"/>
    </source>
</evidence>
<evidence type="ECO:0000256" key="1">
    <source>
        <dbReference type="ARBA" id="ARBA00010997"/>
    </source>
</evidence>
<dbReference type="GO" id="GO:0071467">
    <property type="term" value="P:cellular response to pH"/>
    <property type="evidence" value="ECO:0007669"/>
    <property type="project" value="InterPro"/>
</dbReference>